<dbReference type="Proteomes" id="UP000789920">
    <property type="component" value="Unassembled WGS sequence"/>
</dbReference>
<evidence type="ECO:0000313" key="1">
    <source>
        <dbReference type="EMBL" id="CAG8659786.1"/>
    </source>
</evidence>
<keyword evidence="2" id="KW-1185">Reference proteome</keyword>
<dbReference type="EMBL" id="CAJVQC010014707">
    <property type="protein sequence ID" value="CAG8659786.1"/>
    <property type="molecule type" value="Genomic_DNA"/>
</dbReference>
<sequence length="85" mass="9938">SEDEEYYKWALTRIVRLFEGISKPGVIVTDRELSLMNALRIVFPNSTTLLCIWHINKNVLKNCKSQFLRETEDVSSSEWDTFLAK</sequence>
<feature type="non-terminal residue" evidence="1">
    <location>
        <position position="1"/>
    </location>
</feature>
<protein>
    <submittedName>
        <fullName evidence="1">33871_t:CDS:1</fullName>
    </submittedName>
</protein>
<evidence type="ECO:0000313" key="2">
    <source>
        <dbReference type="Proteomes" id="UP000789920"/>
    </source>
</evidence>
<accession>A0ACA9NIK6</accession>
<organism evidence="1 2">
    <name type="scientific">Racocetra persica</name>
    <dbReference type="NCBI Taxonomy" id="160502"/>
    <lineage>
        <taxon>Eukaryota</taxon>
        <taxon>Fungi</taxon>
        <taxon>Fungi incertae sedis</taxon>
        <taxon>Mucoromycota</taxon>
        <taxon>Glomeromycotina</taxon>
        <taxon>Glomeromycetes</taxon>
        <taxon>Diversisporales</taxon>
        <taxon>Gigasporaceae</taxon>
        <taxon>Racocetra</taxon>
    </lineage>
</organism>
<name>A0ACA9NIK6_9GLOM</name>
<proteinExistence type="predicted"/>
<comment type="caution">
    <text evidence="1">The sequence shown here is derived from an EMBL/GenBank/DDBJ whole genome shotgun (WGS) entry which is preliminary data.</text>
</comment>
<reference evidence="1" key="1">
    <citation type="submission" date="2021-06" db="EMBL/GenBank/DDBJ databases">
        <authorList>
            <person name="Kallberg Y."/>
            <person name="Tangrot J."/>
            <person name="Rosling A."/>
        </authorList>
    </citation>
    <scope>NUCLEOTIDE SEQUENCE</scope>
    <source>
        <strain evidence="1">MA461A</strain>
    </source>
</reference>
<gene>
    <name evidence="1" type="ORF">RPERSI_LOCUS8224</name>
</gene>